<evidence type="ECO:0000313" key="2">
    <source>
        <dbReference type="EMBL" id="SHJ11664.1"/>
    </source>
</evidence>
<reference evidence="2 3" key="1">
    <citation type="submission" date="2016-11" db="EMBL/GenBank/DDBJ databases">
        <authorList>
            <person name="Jaros S."/>
            <person name="Januszkiewicz K."/>
            <person name="Wedrychowicz H."/>
        </authorList>
    </citation>
    <scope>NUCLEOTIDE SEQUENCE [LARGE SCALE GENOMIC DNA]</scope>
    <source>
        <strain evidence="2 3">DSM 27063</strain>
    </source>
</reference>
<dbReference type="STRING" id="1168035.SAMN05444280_11162"/>
<organism evidence="2 3">
    <name type="scientific">Tangfeifania diversioriginum</name>
    <dbReference type="NCBI Taxonomy" id="1168035"/>
    <lineage>
        <taxon>Bacteria</taxon>
        <taxon>Pseudomonadati</taxon>
        <taxon>Bacteroidota</taxon>
        <taxon>Bacteroidia</taxon>
        <taxon>Marinilabiliales</taxon>
        <taxon>Prolixibacteraceae</taxon>
        <taxon>Tangfeifania</taxon>
    </lineage>
</organism>
<dbReference type="AlphaFoldDB" id="A0A1M6GNZ6"/>
<evidence type="ECO:0000313" key="3">
    <source>
        <dbReference type="Proteomes" id="UP000184050"/>
    </source>
</evidence>
<proteinExistence type="predicted"/>
<protein>
    <submittedName>
        <fullName evidence="2">Uncharacterized protein</fullName>
    </submittedName>
</protein>
<feature type="transmembrane region" description="Helical" evidence="1">
    <location>
        <begin position="22"/>
        <end position="43"/>
    </location>
</feature>
<name>A0A1M6GNZ6_9BACT</name>
<keyword evidence="1" id="KW-0472">Membrane</keyword>
<dbReference type="Proteomes" id="UP000184050">
    <property type="component" value="Unassembled WGS sequence"/>
</dbReference>
<accession>A0A1M6GNZ6</accession>
<dbReference type="EMBL" id="FQZE01000011">
    <property type="protein sequence ID" value="SHJ11664.1"/>
    <property type="molecule type" value="Genomic_DNA"/>
</dbReference>
<sequence length="145" mass="16642">MGIFAALKMKALELNIRLSKKALAKIAVFAALIAVAVLLDVYFENHPVEMDEMEETANASTEFGVVYLFNPVNSCGASTSSQKTPTRKLFEHSHNKHIQQYHQVRNYQVLKTESKKPHNPLIFSYHHLTFRHYYFTFPDDDPLLS</sequence>
<keyword evidence="1" id="KW-1133">Transmembrane helix</keyword>
<keyword evidence="1" id="KW-0812">Transmembrane</keyword>
<keyword evidence="3" id="KW-1185">Reference proteome</keyword>
<gene>
    <name evidence="2" type="ORF">SAMN05444280_11162</name>
</gene>
<evidence type="ECO:0000256" key="1">
    <source>
        <dbReference type="SAM" id="Phobius"/>
    </source>
</evidence>